<evidence type="ECO:0000313" key="4">
    <source>
        <dbReference type="EMBL" id="CAD7273462.1"/>
    </source>
</evidence>
<dbReference type="InterPro" id="IPR040111">
    <property type="entry name" value="ODAD4"/>
</dbReference>
<dbReference type="InterPro" id="IPR011990">
    <property type="entry name" value="TPR-like_helical_dom_sf"/>
</dbReference>
<name>A0A7R9BE09_9CRUS</name>
<organism evidence="4">
    <name type="scientific">Notodromas monacha</name>
    <dbReference type="NCBI Taxonomy" id="399045"/>
    <lineage>
        <taxon>Eukaryota</taxon>
        <taxon>Metazoa</taxon>
        <taxon>Ecdysozoa</taxon>
        <taxon>Arthropoda</taxon>
        <taxon>Crustacea</taxon>
        <taxon>Oligostraca</taxon>
        <taxon>Ostracoda</taxon>
        <taxon>Podocopa</taxon>
        <taxon>Podocopida</taxon>
        <taxon>Cypridocopina</taxon>
        <taxon>Cypridoidea</taxon>
        <taxon>Cyprididae</taxon>
        <taxon>Notodromas</taxon>
    </lineage>
</organism>
<dbReference type="SMART" id="SM00028">
    <property type="entry name" value="TPR"/>
    <property type="match status" value="2"/>
</dbReference>
<dbReference type="AlphaFoldDB" id="A0A7R9BE09"/>
<evidence type="ECO:0000313" key="5">
    <source>
        <dbReference type="Proteomes" id="UP000678499"/>
    </source>
</evidence>
<comment type="subcellular location">
    <subcellularLocation>
        <location evidence="1">Cytoplasm</location>
        <location evidence="1">Cytoskeleton</location>
        <location evidence="1">Cilium axoneme</location>
    </subcellularLocation>
</comment>
<accession>A0A7R9BE09</accession>
<protein>
    <recommendedName>
        <fullName evidence="2">Outer dynein arm-docking complex subunit 4</fullName>
    </recommendedName>
    <alternativeName>
        <fullName evidence="3">Tetratricopeptide repeat protein 25</fullName>
    </alternativeName>
</protein>
<dbReference type="Proteomes" id="UP000678499">
    <property type="component" value="Unassembled WGS sequence"/>
</dbReference>
<dbReference type="InterPro" id="IPR019734">
    <property type="entry name" value="TPR_rpt"/>
</dbReference>
<dbReference type="OrthoDB" id="245563at2759"/>
<reference evidence="4" key="1">
    <citation type="submission" date="2020-11" db="EMBL/GenBank/DDBJ databases">
        <authorList>
            <person name="Tran Van P."/>
        </authorList>
    </citation>
    <scope>NUCLEOTIDE SEQUENCE</scope>
</reference>
<dbReference type="GO" id="GO:0005930">
    <property type="term" value="C:axoneme"/>
    <property type="evidence" value="ECO:0007669"/>
    <property type="project" value="UniProtKB-SubCell"/>
</dbReference>
<dbReference type="Gene3D" id="1.25.40.10">
    <property type="entry name" value="Tetratricopeptide repeat domain"/>
    <property type="match status" value="1"/>
</dbReference>
<evidence type="ECO:0000256" key="2">
    <source>
        <dbReference type="ARBA" id="ARBA00034139"/>
    </source>
</evidence>
<evidence type="ECO:0000256" key="3">
    <source>
        <dbReference type="ARBA" id="ARBA00034143"/>
    </source>
</evidence>
<dbReference type="PANTHER" id="PTHR23040">
    <property type="match status" value="1"/>
</dbReference>
<proteinExistence type="predicted"/>
<dbReference type="EMBL" id="CAJPEX010000133">
    <property type="protein sequence ID" value="CAG0913614.1"/>
    <property type="molecule type" value="Genomic_DNA"/>
</dbReference>
<keyword evidence="5" id="KW-1185">Reference proteome</keyword>
<evidence type="ECO:0000256" key="1">
    <source>
        <dbReference type="ARBA" id="ARBA00004430"/>
    </source>
</evidence>
<sequence>MNRECLVGRSKCYLRLQNTDEALKDAEAALQIEKNSHQAIFQKAEALFCRGDYEHALVYYSRGAKLRKDLDCFRLGIQKSQDAITAAVGANGNASKLTPTKDADCRVRIKKGKQKKTHR</sequence>
<dbReference type="SUPFAM" id="SSF48452">
    <property type="entry name" value="TPR-like"/>
    <property type="match status" value="1"/>
</dbReference>
<dbReference type="EMBL" id="OA882170">
    <property type="protein sequence ID" value="CAD7273462.1"/>
    <property type="molecule type" value="Genomic_DNA"/>
</dbReference>
<gene>
    <name evidence="4" type="ORF">NMOB1V02_LOCUS1346</name>
</gene>